<evidence type="ECO:0000256" key="1">
    <source>
        <dbReference type="ARBA" id="ARBA00004442"/>
    </source>
</evidence>
<evidence type="ECO:0008006" key="11">
    <source>
        <dbReference type="Google" id="ProtNLM"/>
    </source>
</evidence>
<dbReference type="GO" id="GO:1990281">
    <property type="term" value="C:efflux pump complex"/>
    <property type="evidence" value="ECO:0007669"/>
    <property type="project" value="TreeGrafter"/>
</dbReference>
<evidence type="ECO:0000313" key="9">
    <source>
        <dbReference type="EMBL" id="APJ02563.1"/>
    </source>
</evidence>
<dbReference type="OrthoDB" id="9342650at2"/>
<keyword evidence="7" id="KW-0998">Cell outer membrane</keyword>
<organism evidence="9 10">
    <name type="scientific">Silvanigrella aquatica</name>
    <dbReference type="NCBI Taxonomy" id="1915309"/>
    <lineage>
        <taxon>Bacteria</taxon>
        <taxon>Pseudomonadati</taxon>
        <taxon>Bdellovibrionota</taxon>
        <taxon>Oligoflexia</taxon>
        <taxon>Silvanigrellales</taxon>
        <taxon>Silvanigrellaceae</taxon>
        <taxon>Silvanigrella</taxon>
    </lineage>
</organism>
<evidence type="ECO:0000256" key="2">
    <source>
        <dbReference type="ARBA" id="ARBA00007613"/>
    </source>
</evidence>
<comment type="similarity">
    <text evidence="2">Belongs to the outer membrane factor (OMF) (TC 1.B.17) family.</text>
</comment>
<dbReference type="Pfam" id="PF02321">
    <property type="entry name" value="OEP"/>
    <property type="match status" value="1"/>
</dbReference>
<gene>
    <name evidence="9" type="ORF">AXG55_00885</name>
</gene>
<dbReference type="EMBL" id="CP017834">
    <property type="protein sequence ID" value="APJ02563.1"/>
    <property type="molecule type" value="Genomic_DNA"/>
</dbReference>
<dbReference type="InterPro" id="IPR003423">
    <property type="entry name" value="OMP_efflux"/>
</dbReference>
<dbReference type="GO" id="GO:0009279">
    <property type="term" value="C:cell outer membrane"/>
    <property type="evidence" value="ECO:0007669"/>
    <property type="project" value="UniProtKB-SubCell"/>
</dbReference>
<name>A0A1L4CX85_9BACT</name>
<evidence type="ECO:0000256" key="3">
    <source>
        <dbReference type="ARBA" id="ARBA00022448"/>
    </source>
</evidence>
<accession>A0A1L4CX85</accession>
<evidence type="ECO:0000256" key="7">
    <source>
        <dbReference type="ARBA" id="ARBA00023237"/>
    </source>
</evidence>
<evidence type="ECO:0000256" key="5">
    <source>
        <dbReference type="ARBA" id="ARBA00022692"/>
    </source>
</evidence>
<keyword evidence="4" id="KW-1134">Transmembrane beta strand</keyword>
<keyword evidence="6" id="KW-0472">Membrane</keyword>
<evidence type="ECO:0000256" key="4">
    <source>
        <dbReference type="ARBA" id="ARBA00022452"/>
    </source>
</evidence>
<dbReference type="AlphaFoldDB" id="A0A1L4CX85"/>
<keyword evidence="3" id="KW-0813">Transport</keyword>
<dbReference type="Proteomes" id="UP000184731">
    <property type="component" value="Chromosome"/>
</dbReference>
<reference evidence="9 10" key="1">
    <citation type="submission" date="2016-10" db="EMBL/GenBank/DDBJ databases">
        <title>Silvanigrella aquatica sp. nov., isolated from a freshwater lake located in the Black Forest, Germany, description of Silvanigrellaceae fam. nov., Silvanigrellales ord. nov., reclassification of the order Bdellovibrionales in the class Oligoflexia, reclassification of the families Bacteriovoracaceae and Halobacteriovoraceae in the new order Bacteriovoracales ord. nov., and reclassification of the family Pseudobacteriovoracaceae in the order Oligoflexiales.</title>
        <authorList>
            <person name="Hahn M.W."/>
            <person name="Schmidt J."/>
            <person name="Koll U."/>
            <person name="Rohde M."/>
            <person name="Verbag S."/>
            <person name="Pitt A."/>
            <person name="Nakai R."/>
            <person name="Naganuma T."/>
            <person name="Lang E."/>
        </authorList>
    </citation>
    <scope>NUCLEOTIDE SEQUENCE [LARGE SCALE GENOMIC DNA]</scope>
    <source>
        <strain evidence="9 10">MWH-Nonnen-W8red</strain>
    </source>
</reference>
<comment type="subcellular location">
    <subcellularLocation>
        <location evidence="1">Cell outer membrane</location>
    </subcellularLocation>
</comment>
<dbReference type="RefSeq" id="WP_148696272.1">
    <property type="nucleotide sequence ID" value="NZ_CP017834.1"/>
</dbReference>
<protein>
    <recommendedName>
        <fullName evidence="11">Transporter</fullName>
    </recommendedName>
</protein>
<dbReference type="PANTHER" id="PTHR30026:SF20">
    <property type="entry name" value="OUTER MEMBRANE PROTEIN TOLC"/>
    <property type="match status" value="1"/>
</dbReference>
<dbReference type="SUPFAM" id="SSF56954">
    <property type="entry name" value="Outer membrane efflux proteins (OEP)"/>
    <property type="match status" value="1"/>
</dbReference>
<proteinExistence type="inferred from homology"/>
<keyword evidence="10" id="KW-1185">Reference proteome</keyword>
<evidence type="ECO:0000256" key="8">
    <source>
        <dbReference type="SAM" id="Coils"/>
    </source>
</evidence>
<evidence type="ECO:0000313" key="10">
    <source>
        <dbReference type="Proteomes" id="UP000184731"/>
    </source>
</evidence>
<sequence>MYFKTIFYCTILPFFLNPIDIFAQEIIKENNTLTLSLQSTMELAEDNSTEVKSANIELNYNDNLHTLSYFNFGPNISANANAEWFPQNIQNFNTGQSNQASSAGLKVEQPITGIWQSFYKIQQYSAQYDAATFQAEDSKIKARTDGAQAFIKAQQAFQDMEIKRNDLENAQKQWNDTKILFESGDESKTKIDVLQMQAKFTNSEVEFEMAQNLFQNRVSELKNLLKLNSDVSIQFQSHSQSQWETYQNKMPELNILVSENEKNRSDLKIIDKKIISQDNFIKQTNFEYFPKIDAFAAYQRNNSLESIDINAPEPSNSLNFGLKLSWSIWDGGLSTEKRMSQINEREKLKLNKTKKEFDIRNEISQAYYNLNSNIQILPKSKLATEALEEAYKLSQIKYKTGNLTASELIQVQNSYISAKISLSKLRGDIDFSWIQLQAAIGQLPNANTTG</sequence>
<dbReference type="InterPro" id="IPR051906">
    <property type="entry name" value="TolC-like"/>
</dbReference>
<dbReference type="PANTHER" id="PTHR30026">
    <property type="entry name" value="OUTER MEMBRANE PROTEIN TOLC"/>
    <property type="match status" value="1"/>
</dbReference>
<dbReference type="KEGG" id="saqi:AXG55_00885"/>
<dbReference type="GO" id="GO:0015288">
    <property type="term" value="F:porin activity"/>
    <property type="evidence" value="ECO:0007669"/>
    <property type="project" value="TreeGrafter"/>
</dbReference>
<keyword evidence="5" id="KW-0812">Transmembrane</keyword>
<dbReference type="GO" id="GO:0015562">
    <property type="term" value="F:efflux transmembrane transporter activity"/>
    <property type="evidence" value="ECO:0007669"/>
    <property type="project" value="InterPro"/>
</dbReference>
<keyword evidence="8" id="KW-0175">Coiled coil</keyword>
<dbReference type="STRING" id="1915309.AXG55_00885"/>
<feature type="coiled-coil region" evidence="8">
    <location>
        <begin position="150"/>
        <end position="177"/>
    </location>
</feature>
<evidence type="ECO:0000256" key="6">
    <source>
        <dbReference type="ARBA" id="ARBA00023136"/>
    </source>
</evidence>
<dbReference type="Gene3D" id="1.20.1600.10">
    <property type="entry name" value="Outer membrane efflux proteins (OEP)"/>
    <property type="match status" value="1"/>
</dbReference>